<evidence type="ECO:0000256" key="3">
    <source>
        <dbReference type="ARBA" id="ARBA00022741"/>
    </source>
</evidence>
<feature type="binding site" evidence="8">
    <location>
        <begin position="277"/>
        <end position="280"/>
    </location>
    <ligand>
        <name>ATP</name>
        <dbReference type="ChEBI" id="CHEBI:30616"/>
    </ligand>
</feature>
<evidence type="ECO:0000256" key="8">
    <source>
        <dbReference type="PIRSR" id="PIRSR001529-2"/>
    </source>
</evidence>
<feature type="binding site" evidence="7">
    <location>
        <position position="261"/>
    </location>
    <ligand>
        <name>L-serine</name>
        <dbReference type="ChEBI" id="CHEBI:33384"/>
    </ligand>
</feature>
<evidence type="ECO:0000256" key="6">
    <source>
        <dbReference type="ARBA" id="ARBA00031113"/>
    </source>
</evidence>
<dbReference type="Proteomes" id="UP000242167">
    <property type="component" value="Nucleomorph 2"/>
</dbReference>
<dbReference type="GeneID" id="857532"/>
<dbReference type="Pfam" id="PF00587">
    <property type="entry name" value="tRNA-synt_2b"/>
    <property type="match status" value="1"/>
</dbReference>
<dbReference type="PANTHER" id="PTHR11778">
    <property type="entry name" value="SERYL-TRNA SYNTHETASE"/>
    <property type="match status" value="1"/>
</dbReference>
<dbReference type="GO" id="GO:0000428">
    <property type="term" value="C:DNA-directed RNA polymerase complex"/>
    <property type="evidence" value="ECO:0007669"/>
    <property type="project" value="UniProtKB-KW"/>
</dbReference>
<feature type="binding site" evidence="7">
    <location>
        <position position="385"/>
    </location>
    <ligand>
        <name>L-serine</name>
        <dbReference type="ChEBI" id="CHEBI:33384"/>
    </ligand>
</feature>
<feature type="binding site" evidence="7">
    <location>
        <position position="230"/>
    </location>
    <ligand>
        <name>L-serine</name>
        <dbReference type="ChEBI" id="CHEBI:33384"/>
    </ligand>
</feature>
<dbReference type="InterPro" id="IPR002314">
    <property type="entry name" value="aa-tRNA-synt_IIb"/>
</dbReference>
<keyword evidence="2 10" id="KW-0436">Ligase</keyword>
<dbReference type="GO" id="GO:0006434">
    <property type="term" value="P:seryl-tRNA aminoacylation"/>
    <property type="evidence" value="ECO:0007669"/>
    <property type="project" value="InterPro"/>
</dbReference>
<dbReference type="EC" id="6.1.1.11" evidence="1"/>
<dbReference type="NCBIfam" id="TIGR00414">
    <property type="entry name" value="serS"/>
    <property type="match status" value="1"/>
</dbReference>
<evidence type="ECO:0000256" key="5">
    <source>
        <dbReference type="ARBA" id="ARBA00023146"/>
    </source>
</evidence>
<feature type="binding site" evidence="8">
    <location>
        <begin position="261"/>
        <end position="263"/>
    </location>
    <ligand>
        <name>ATP</name>
        <dbReference type="ChEBI" id="CHEBI:30616"/>
    </ligand>
</feature>
<keyword evidence="5" id="KW-0030">Aminoacyl-tRNA synthetase</keyword>
<organism evidence="10 11">
    <name type="scientific">Guillardia theta</name>
    <name type="common">Cryptophyte</name>
    <name type="synonym">Cryptomonas phi</name>
    <dbReference type="NCBI Taxonomy" id="55529"/>
    <lineage>
        <taxon>Eukaryota</taxon>
        <taxon>Cryptophyceae</taxon>
        <taxon>Pyrenomonadales</taxon>
        <taxon>Geminigeraceae</taxon>
        <taxon>Guillardia</taxon>
    </lineage>
</organism>
<dbReference type="PROSITE" id="PS50862">
    <property type="entry name" value="AA_TRNA_LIGASE_II"/>
    <property type="match status" value="1"/>
</dbReference>
<evidence type="ECO:0000256" key="4">
    <source>
        <dbReference type="ARBA" id="ARBA00022840"/>
    </source>
</evidence>
<dbReference type="EMBL" id="AJ010592">
    <property type="protein sequence ID" value="CAC27070.1"/>
    <property type="molecule type" value="Genomic_DNA"/>
</dbReference>
<protein>
    <recommendedName>
        <fullName evidence="1">serine--tRNA ligase</fullName>
        <ecNumber evidence="1">6.1.1.11</ecNumber>
    </recommendedName>
    <alternativeName>
        <fullName evidence="6">Seryl-tRNA synthetase</fullName>
    </alternativeName>
</protein>
<proteinExistence type="predicted"/>
<dbReference type="RefSeq" id="XP_001713286.1">
    <property type="nucleotide sequence ID" value="XM_001713234.1"/>
</dbReference>
<sequence length="425" mass="49772">MKKSKLYRLGTETCIDIFRGTEKRSFADCSIIDQVLILDIIQKKKNNQFDKIKNEKKKIFNHNRSTLNQLITLKTKKTNYYEFLIQKLIRTFKFFLGFLSNFFTNFLHNSNFFFSNSNSSRVEFSRVNFSLNNKKKTNHVELLKNLRIVDYKRGVKVSGNRAYYLIGPGVSLNLALIQYGLDFMLKRNFISIQTPFYMNEKILKCCVQLQDFIEQLYSMGKNDKKFLIATSEQTICAFHFKEKIHAEYLPLKYVGISTCFRKESGSHGKDTNGIFRVHQFEKIEQFIICNSDKYESWKFFEILISNSKEFYKSLQIPFICINIPTIDLNKTASRKTDLLGWFPSGSNYKELVSCSNCLEYQSENLYIETYKNGILPQKSYLHMLNSTLCATTRTICCIAENYSENNGLTIPNALRDYLGFSFIYF</sequence>
<gene>
    <name evidence="10" type="primary">sys1</name>
</gene>
<feature type="domain" description="Aminoacyl-transfer RNA synthetases class-II family profile" evidence="9">
    <location>
        <begin position="138"/>
        <end position="411"/>
    </location>
</feature>
<evidence type="ECO:0000259" key="9">
    <source>
        <dbReference type="PROSITE" id="PS50862"/>
    </source>
</evidence>
<reference evidence="10 11" key="1">
    <citation type="journal article" date="2001" name="Nature">
        <title>The highly reduced genome of an enslaved algal nucleus.</title>
        <authorList>
            <person name="Douglas S."/>
            <person name="Zauner S."/>
            <person name="Fraunholz M."/>
            <person name="Beaton M."/>
            <person name="Penny S."/>
            <person name="Deng L."/>
            <person name="Wu X."/>
            <person name="Reith M."/>
            <person name="Cavalier-Smith T."/>
            <person name="Maier U."/>
        </authorList>
    </citation>
    <scope>NUCLEOTIDE SEQUENCE [LARGE SCALE GENOMIC DNA]</scope>
</reference>
<accession>Q9AW01</accession>
<dbReference type="InterPro" id="IPR002317">
    <property type="entry name" value="Ser-tRNA-ligase_type_1"/>
</dbReference>
<feature type="binding site" evidence="7">
    <location>
        <position position="284"/>
    </location>
    <ligand>
        <name>L-serine</name>
        <dbReference type="ChEBI" id="CHEBI:33384"/>
    </ligand>
</feature>
<dbReference type="GO" id="GO:0004828">
    <property type="term" value="F:serine-tRNA ligase activity"/>
    <property type="evidence" value="ECO:0007669"/>
    <property type="project" value="UniProtKB-EC"/>
</dbReference>
<dbReference type="Gene3D" id="3.30.930.10">
    <property type="entry name" value="Bira Bifunctional Protein, Domain 2"/>
    <property type="match status" value="1"/>
</dbReference>
<dbReference type="InterPro" id="IPR006195">
    <property type="entry name" value="aa-tRNA-synth_II"/>
</dbReference>
<evidence type="ECO:0000256" key="1">
    <source>
        <dbReference type="ARBA" id="ARBA00012840"/>
    </source>
</evidence>
<dbReference type="PRINTS" id="PR00981">
    <property type="entry name" value="TRNASYNTHSER"/>
</dbReference>
<dbReference type="AlphaFoldDB" id="Q9AW01"/>
<dbReference type="InterPro" id="IPR045864">
    <property type="entry name" value="aa-tRNA-synth_II/BPL/LPL"/>
</dbReference>
<dbReference type="SUPFAM" id="SSF55681">
    <property type="entry name" value="Class II aaRS and biotin synthetases"/>
    <property type="match status" value="1"/>
</dbReference>
<evidence type="ECO:0000313" key="11">
    <source>
        <dbReference type="Proteomes" id="UP000242167"/>
    </source>
</evidence>
<feature type="site" description="Important for serine binding" evidence="7">
    <location>
        <position position="387"/>
    </location>
</feature>
<evidence type="ECO:0000256" key="2">
    <source>
        <dbReference type="ARBA" id="ARBA00022598"/>
    </source>
</evidence>
<evidence type="ECO:0000256" key="7">
    <source>
        <dbReference type="PIRSR" id="PIRSR001529-1"/>
    </source>
</evidence>
<dbReference type="PIRSF" id="PIRSF001529">
    <property type="entry name" value="Ser-tRNA-synth_IIa"/>
    <property type="match status" value="1"/>
</dbReference>
<dbReference type="PIR" id="B90113">
    <property type="entry name" value="B90113"/>
</dbReference>
<keyword evidence="4 8" id="KW-0067">ATP-binding</keyword>
<dbReference type="GO" id="GO:0005524">
    <property type="term" value="F:ATP binding"/>
    <property type="evidence" value="ECO:0007669"/>
    <property type="project" value="UniProtKB-KW"/>
</dbReference>
<feature type="binding site" evidence="8">
    <location>
        <begin position="350"/>
        <end position="353"/>
    </location>
    <ligand>
        <name>ATP</name>
        <dbReference type="ChEBI" id="CHEBI:30616"/>
    </ligand>
</feature>
<name>Q9AW01_GUITH</name>
<evidence type="ECO:0000313" key="10">
    <source>
        <dbReference type="EMBL" id="CAC27070.1"/>
    </source>
</evidence>
<keyword evidence="3" id="KW-0547">Nucleotide-binding</keyword>